<proteinExistence type="predicted"/>
<sequence>MIFILIVLLKTIQFYSYLLFAYALLSWFPGAYDTWLGQVLTQIVEPVIRPFRRFNLQFLGLDFTIIAVVFALNILSRILIMVFTSL</sequence>
<dbReference type="GO" id="GO:0016020">
    <property type="term" value="C:membrane"/>
    <property type="evidence" value="ECO:0007669"/>
    <property type="project" value="InterPro"/>
</dbReference>
<reference evidence="3 5" key="2">
    <citation type="submission" date="2022-12" db="EMBL/GenBank/DDBJ databases">
        <title>Streptococcus alactolyticus LGM, complete genome.</title>
        <authorList>
            <person name="Liu Z."/>
            <person name="Mu C."/>
            <person name="Zhu W."/>
        </authorList>
    </citation>
    <scope>NUCLEOTIDE SEQUENCE [LARGE SCALE GENOMIC DNA]</scope>
    <source>
        <strain evidence="3 5">LGM</strain>
    </source>
</reference>
<dbReference type="Proteomes" id="UP000471052">
    <property type="component" value="Unassembled WGS sequence"/>
</dbReference>
<evidence type="ECO:0000313" key="3">
    <source>
        <dbReference type="EMBL" id="WBB06824.1"/>
    </source>
</evidence>
<evidence type="ECO:0000313" key="2">
    <source>
        <dbReference type="EMBL" id="MST53240.1"/>
    </source>
</evidence>
<evidence type="ECO:0000313" key="4">
    <source>
        <dbReference type="Proteomes" id="UP000471052"/>
    </source>
</evidence>
<accession>A0A6N7WMS3</accession>
<name>A0A6N7WMS3_STRAY</name>
<keyword evidence="1" id="KW-1133">Transmembrane helix</keyword>
<dbReference type="Proteomes" id="UP001212085">
    <property type="component" value="Chromosome"/>
</dbReference>
<protein>
    <submittedName>
        <fullName evidence="2">YggT family protein</fullName>
    </submittedName>
</protein>
<keyword evidence="1" id="KW-0472">Membrane</keyword>
<feature type="transmembrane region" description="Helical" evidence="1">
    <location>
        <begin position="63"/>
        <end position="83"/>
    </location>
</feature>
<dbReference type="RefSeq" id="WP_154454448.1">
    <property type="nucleotide sequence ID" value="NZ_BRXN01000005.1"/>
</dbReference>
<dbReference type="AlphaFoldDB" id="A0A6N7WMS3"/>
<dbReference type="EMBL" id="CP114883">
    <property type="protein sequence ID" value="WBB06824.1"/>
    <property type="molecule type" value="Genomic_DNA"/>
</dbReference>
<dbReference type="GeneID" id="99637472"/>
<reference evidence="2 4" key="1">
    <citation type="submission" date="2019-08" db="EMBL/GenBank/DDBJ databases">
        <title>In-depth cultivation of the pig gut microbiome towards novel bacterial diversity and tailored functional studies.</title>
        <authorList>
            <person name="Wylensek D."/>
            <person name="Hitch T.C.A."/>
            <person name="Clavel T."/>
        </authorList>
    </citation>
    <scope>NUCLEOTIDE SEQUENCE [LARGE SCALE GENOMIC DNA]</scope>
    <source>
        <strain evidence="2 4">BL-178-WT-3A</strain>
    </source>
</reference>
<gene>
    <name evidence="2" type="ORF">FYJ82_02100</name>
    <name evidence="3" type="ORF">O6R09_02555</name>
</gene>
<keyword evidence="5" id="KW-1185">Reference proteome</keyword>
<organism evidence="2 4">
    <name type="scientific">Streptococcus alactolyticus</name>
    <dbReference type="NCBI Taxonomy" id="29389"/>
    <lineage>
        <taxon>Bacteria</taxon>
        <taxon>Bacillati</taxon>
        <taxon>Bacillota</taxon>
        <taxon>Bacilli</taxon>
        <taxon>Lactobacillales</taxon>
        <taxon>Streptococcaceae</taxon>
        <taxon>Streptococcus</taxon>
    </lineage>
</organism>
<dbReference type="OrthoDB" id="47652at2"/>
<dbReference type="EMBL" id="VUNP01000006">
    <property type="protein sequence ID" value="MST53240.1"/>
    <property type="molecule type" value="Genomic_DNA"/>
</dbReference>
<feature type="transmembrane region" description="Helical" evidence="1">
    <location>
        <begin position="12"/>
        <end position="32"/>
    </location>
</feature>
<keyword evidence="1" id="KW-0812">Transmembrane</keyword>
<dbReference type="Pfam" id="PF02325">
    <property type="entry name" value="CCB3_YggT"/>
    <property type="match status" value="1"/>
</dbReference>
<dbReference type="InterPro" id="IPR003425">
    <property type="entry name" value="CCB3/YggT"/>
</dbReference>
<evidence type="ECO:0000313" key="5">
    <source>
        <dbReference type="Proteomes" id="UP001212085"/>
    </source>
</evidence>
<evidence type="ECO:0000256" key="1">
    <source>
        <dbReference type="SAM" id="Phobius"/>
    </source>
</evidence>